<accession>A0A163YBA4</accession>
<evidence type="ECO:0000313" key="2">
    <source>
        <dbReference type="EMBL" id="KZD22038.1"/>
    </source>
</evidence>
<keyword evidence="1" id="KW-0732">Signal</keyword>
<name>A0A163YBA4_9BRAD</name>
<dbReference type="RefSeq" id="WP_068735686.1">
    <property type="nucleotide sequence ID" value="NZ_LVYV01000034.1"/>
</dbReference>
<comment type="caution">
    <text evidence="2">The sequence shown here is derived from an EMBL/GenBank/DDBJ whole genome shotgun (WGS) entry which is preliminary data.</text>
</comment>
<reference evidence="2 3" key="1">
    <citation type="submission" date="2016-03" db="EMBL/GenBank/DDBJ databases">
        <title>Microsymbionts genomes from the relict species Vavilovia formosa (Stev.) Fed.</title>
        <authorList>
            <person name="Kopat V."/>
            <person name="Chirak E."/>
            <person name="Kimeklis A."/>
            <person name="Andronov E."/>
        </authorList>
    </citation>
    <scope>NUCLEOTIDE SEQUENCE [LARGE SCALE GENOMIC DNA]</scope>
    <source>
        <strain evidence="2 3">Vaf07</strain>
    </source>
</reference>
<evidence type="ECO:0008006" key="4">
    <source>
        <dbReference type="Google" id="ProtNLM"/>
    </source>
</evidence>
<gene>
    <name evidence="2" type="ORF">A4A58_11525</name>
</gene>
<organism evidence="2 3">
    <name type="scientific">Tardiphaga robiniae</name>
    <dbReference type="NCBI Taxonomy" id="943830"/>
    <lineage>
        <taxon>Bacteria</taxon>
        <taxon>Pseudomonadati</taxon>
        <taxon>Pseudomonadota</taxon>
        <taxon>Alphaproteobacteria</taxon>
        <taxon>Hyphomicrobiales</taxon>
        <taxon>Nitrobacteraceae</taxon>
        <taxon>Tardiphaga</taxon>
    </lineage>
</organism>
<dbReference type="EMBL" id="LVYV01000034">
    <property type="protein sequence ID" value="KZD22038.1"/>
    <property type="molecule type" value="Genomic_DNA"/>
</dbReference>
<dbReference type="Proteomes" id="UP000076574">
    <property type="component" value="Unassembled WGS sequence"/>
</dbReference>
<dbReference type="Gene3D" id="2.30.30.40">
    <property type="entry name" value="SH3 Domains"/>
    <property type="match status" value="1"/>
</dbReference>
<sequence>MTRIAILMAGFICAGTAFAQPLTLPPETPEWFASARAFVPPDRVAGQAFHVDMSDPQAPVGYVATYPAGANDPKTAASAFDAGEMLVAKLARSDGKLTTLSAELRPRDVTLNSNIPRVLSAAHDDAEYRKLHTELLKTRGMLPDGAIPCDIHGWSTERDPNGLNVRAGPSTKAKVLGTLPPPYKFKSKSENAPDGGWLTEFRIIGFKDGWFLIDGAKPPGKDYEHEIFYPRNHPKPYSGRGWVAASKVGAQYANGDTRMGGLFQAPHVDAQWTPAKGDGGSEISADGGPKRVLACSGFWALVESHDGVRGWWRRLCSSQVTNCS</sequence>
<keyword evidence="3" id="KW-1185">Reference proteome</keyword>
<evidence type="ECO:0000313" key="3">
    <source>
        <dbReference type="Proteomes" id="UP000076574"/>
    </source>
</evidence>
<feature type="chain" id="PRO_5007847839" description="SH3 domain-containing protein" evidence="1">
    <location>
        <begin position="20"/>
        <end position="324"/>
    </location>
</feature>
<evidence type="ECO:0000256" key="1">
    <source>
        <dbReference type="SAM" id="SignalP"/>
    </source>
</evidence>
<protein>
    <recommendedName>
        <fullName evidence="4">SH3 domain-containing protein</fullName>
    </recommendedName>
</protein>
<proteinExistence type="predicted"/>
<feature type="signal peptide" evidence="1">
    <location>
        <begin position="1"/>
        <end position="19"/>
    </location>
</feature>
<dbReference type="AlphaFoldDB" id="A0A163YBA4"/>